<organism evidence="1 2">
    <name type="scientific">Agarivorans albus MKT 106</name>
    <dbReference type="NCBI Taxonomy" id="1331007"/>
    <lineage>
        <taxon>Bacteria</taxon>
        <taxon>Pseudomonadati</taxon>
        <taxon>Pseudomonadota</taxon>
        <taxon>Gammaproteobacteria</taxon>
        <taxon>Alteromonadales</taxon>
        <taxon>Alteromonadaceae</taxon>
        <taxon>Agarivorans</taxon>
    </lineage>
</organism>
<reference evidence="1" key="1">
    <citation type="journal article" date="2013" name="Genome Announc.">
        <title>Draft Genome Sequence of Agarivorans albus Strain MKT 106T, an Agarolytic Marine Bacterium.</title>
        <authorList>
            <person name="Yasuike M."/>
            <person name="Nakamura Y."/>
            <person name="Kai W."/>
            <person name="Fujiwara A."/>
            <person name="Fukui Y."/>
            <person name="Satomi M."/>
            <person name="Sano M."/>
        </authorList>
    </citation>
    <scope>NUCLEOTIDE SEQUENCE [LARGE SCALE GENOMIC DNA]</scope>
</reference>
<dbReference type="Proteomes" id="UP000014461">
    <property type="component" value="Unassembled WGS sequence"/>
</dbReference>
<evidence type="ECO:0000313" key="2">
    <source>
        <dbReference type="Proteomes" id="UP000014461"/>
    </source>
</evidence>
<name>R9PLQ2_AGAAL</name>
<accession>R9PLQ2</accession>
<keyword evidence="2" id="KW-1185">Reference proteome</keyword>
<proteinExistence type="predicted"/>
<dbReference type="EMBL" id="BARX01000015">
    <property type="protein sequence ID" value="GAD02289.1"/>
    <property type="molecule type" value="Genomic_DNA"/>
</dbReference>
<protein>
    <submittedName>
        <fullName evidence="1">Uncharacterized protein</fullName>
    </submittedName>
</protein>
<sequence length="44" mass="5121">MLNSVSVIDDEILDLVKRFFKLAVNFWIQIDTKLHNFGQKKAAN</sequence>
<comment type="caution">
    <text evidence="1">The sequence shown here is derived from an EMBL/GenBank/DDBJ whole genome shotgun (WGS) entry which is preliminary data.</text>
</comment>
<dbReference type="AlphaFoldDB" id="R9PLQ2"/>
<gene>
    <name evidence="1" type="ORF">AALB_2369</name>
</gene>
<evidence type="ECO:0000313" key="1">
    <source>
        <dbReference type="EMBL" id="GAD02289.1"/>
    </source>
</evidence>